<protein>
    <recommendedName>
        <fullName evidence="12">Ig-like domain-containing protein</fullName>
    </recommendedName>
</protein>
<dbReference type="InterPro" id="IPR051713">
    <property type="entry name" value="T-cell_Activation_Regulation"/>
</dbReference>
<evidence type="ECO:0000256" key="9">
    <source>
        <dbReference type="ARBA" id="ARBA00023180"/>
    </source>
</evidence>
<keyword evidence="7" id="KW-1015">Disulfide bond</keyword>
<dbReference type="GO" id="GO:0071222">
    <property type="term" value="P:cellular response to lipopolysaccharide"/>
    <property type="evidence" value="ECO:0007669"/>
    <property type="project" value="TreeGrafter"/>
</dbReference>
<keyword evidence="9" id="KW-0325">Glycoprotein</keyword>
<dbReference type="Gene3D" id="2.60.40.10">
    <property type="entry name" value="Immunoglobulins"/>
    <property type="match status" value="1"/>
</dbReference>
<evidence type="ECO:0000256" key="2">
    <source>
        <dbReference type="ARBA" id="ARBA00022475"/>
    </source>
</evidence>
<keyword evidence="8" id="KW-0675">Receptor</keyword>
<dbReference type="SMART" id="SM00409">
    <property type="entry name" value="IG"/>
    <property type="match status" value="1"/>
</dbReference>
<evidence type="ECO:0000313" key="14">
    <source>
        <dbReference type="Proteomes" id="UP000824540"/>
    </source>
</evidence>
<accession>A0A8T2PJH7</accession>
<feature type="domain" description="Ig-like" evidence="12">
    <location>
        <begin position="73"/>
        <end position="177"/>
    </location>
</feature>
<name>A0A8T2PJH7_9TELE</name>
<dbReference type="InterPro" id="IPR036179">
    <property type="entry name" value="Ig-like_dom_sf"/>
</dbReference>
<dbReference type="PANTHER" id="PTHR25466:SF14">
    <property type="entry name" value="BUTYROPHILIN SUBFAMILY 2 MEMBER A2-LIKE-RELATED"/>
    <property type="match status" value="1"/>
</dbReference>
<keyword evidence="2" id="KW-1003">Cell membrane</keyword>
<feature type="compositionally biased region" description="Basic residues" evidence="11">
    <location>
        <begin position="34"/>
        <end position="45"/>
    </location>
</feature>
<evidence type="ECO:0000256" key="10">
    <source>
        <dbReference type="ARBA" id="ARBA00023319"/>
    </source>
</evidence>
<keyword evidence="14" id="KW-1185">Reference proteome</keyword>
<dbReference type="GO" id="GO:0042102">
    <property type="term" value="P:positive regulation of T cell proliferation"/>
    <property type="evidence" value="ECO:0007669"/>
    <property type="project" value="TreeGrafter"/>
</dbReference>
<evidence type="ECO:0000256" key="1">
    <source>
        <dbReference type="ARBA" id="ARBA00004251"/>
    </source>
</evidence>
<comment type="caution">
    <text evidence="13">The sequence shown here is derived from an EMBL/GenBank/DDBJ whole genome shotgun (WGS) entry which is preliminary data.</text>
</comment>
<dbReference type="SUPFAM" id="SSF48726">
    <property type="entry name" value="Immunoglobulin"/>
    <property type="match status" value="1"/>
</dbReference>
<keyword evidence="5" id="KW-1133">Transmembrane helix</keyword>
<keyword evidence="6" id="KW-0472">Membrane</keyword>
<evidence type="ECO:0000313" key="13">
    <source>
        <dbReference type="EMBL" id="KAG9349668.1"/>
    </source>
</evidence>
<gene>
    <name evidence="13" type="ORF">JZ751_028116</name>
</gene>
<dbReference type="GO" id="GO:0031295">
    <property type="term" value="P:T cell costimulation"/>
    <property type="evidence" value="ECO:0007669"/>
    <property type="project" value="TreeGrafter"/>
</dbReference>
<dbReference type="OrthoDB" id="9898017at2759"/>
<dbReference type="InterPro" id="IPR013783">
    <property type="entry name" value="Ig-like_fold"/>
</dbReference>
<keyword evidence="4" id="KW-0732">Signal</keyword>
<evidence type="ECO:0000259" key="12">
    <source>
        <dbReference type="PROSITE" id="PS50835"/>
    </source>
</evidence>
<feature type="region of interest" description="Disordered" evidence="11">
    <location>
        <begin position="29"/>
        <end position="54"/>
    </location>
</feature>
<evidence type="ECO:0000256" key="7">
    <source>
        <dbReference type="ARBA" id="ARBA00023157"/>
    </source>
</evidence>
<dbReference type="GO" id="GO:0042130">
    <property type="term" value="P:negative regulation of T cell proliferation"/>
    <property type="evidence" value="ECO:0007669"/>
    <property type="project" value="TreeGrafter"/>
</dbReference>
<dbReference type="GO" id="GO:0007166">
    <property type="term" value="P:cell surface receptor signaling pathway"/>
    <property type="evidence" value="ECO:0007669"/>
    <property type="project" value="TreeGrafter"/>
</dbReference>
<comment type="subcellular location">
    <subcellularLocation>
        <location evidence="1">Cell membrane</location>
        <topology evidence="1">Single-pass type I membrane protein</topology>
    </subcellularLocation>
</comment>
<keyword evidence="3" id="KW-0812">Transmembrane</keyword>
<evidence type="ECO:0000256" key="4">
    <source>
        <dbReference type="ARBA" id="ARBA00022729"/>
    </source>
</evidence>
<evidence type="ECO:0000256" key="11">
    <source>
        <dbReference type="SAM" id="MobiDB-lite"/>
    </source>
</evidence>
<dbReference type="InterPro" id="IPR007110">
    <property type="entry name" value="Ig-like_dom"/>
</dbReference>
<dbReference type="PROSITE" id="PS50835">
    <property type="entry name" value="IG_LIKE"/>
    <property type="match status" value="1"/>
</dbReference>
<evidence type="ECO:0000256" key="6">
    <source>
        <dbReference type="ARBA" id="ARBA00023136"/>
    </source>
</evidence>
<organism evidence="13 14">
    <name type="scientific">Albula glossodonta</name>
    <name type="common">roundjaw bonefish</name>
    <dbReference type="NCBI Taxonomy" id="121402"/>
    <lineage>
        <taxon>Eukaryota</taxon>
        <taxon>Metazoa</taxon>
        <taxon>Chordata</taxon>
        <taxon>Craniata</taxon>
        <taxon>Vertebrata</taxon>
        <taxon>Euteleostomi</taxon>
        <taxon>Actinopterygii</taxon>
        <taxon>Neopterygii</taxon>
        <taxon>Teleostei</taxon>
        <taxon>Albuliformes</taxon>
        <taxon>Albulidae</taxon>
        <taxon>Albula</taxon>
    </lineage>
</organism>
<evidence type="ECO:0000256" key="5">
    <source>
        <dbReference type="ARBA" id="ARBA00022989"/>
    </source>
</evidence>
<dbReference type="PANTHER" id="PTHR25466">
    <property type="entry name" value="T-LYMPHOCYTE ACTIVATION ANTIGEN"/>
    <property type="match status" value="1"/>
</dbReference>
<proteinExistence type="predicted"/>
<dbReference type="GO" id="GO:0009897">
    <property type="term" value="C:external side of plasma membrane"/>
    <property type="evidence" value="ECO:0007669"/>
    <property type="project" value="TreeGrafter"/>
</dbReference>
<dbReference type="InterPro" id="IPR003599">
    <property type="entry name" value="Ig_sub"/>
</dbReference>
<sequence>MRKEQERPTVKPQTPDFHMSCEALLNILSERGSGPKKRGNLKKKPEHPPTAEPTTKVRVARAIWPSTEQTIRPEATACSCSKAIVEATVGDDVLLRCICLKNEDPYLAWQIGADIVVDHYIPGYEEGQNPQFKGRTRLFLHEDAGNCSLWLSKVTLDDAKTYTCHYKDPVYTSSNITLRLRGNIWWSSSGRPSGSFESGMGVKVSCLQSVLSAIS</sequence>
<dbReference type="AlphaFoldDB" id="A0A8T2PJH7"/>
<keyword evidence="10" id="KW-0393">Immunoglobulin domain</keyword>
<reference evidence="13" key="1">
    <citation type="thesis" date="2021" institute="BYU ScholarsArchive" country="Provo, UT, USA">
        <title>Applications of and Algorithms for Genome Assembly and Genomic Analyses with an Emphasis on Marine Teleosts.</title>
        <authorList>
            <person name="Pickett B.D."/>
        </authorList>
    </citation>
    <scope>NUCLEOTIDE SEQUENCE</scope>
    <source>
        <strain evidence="13">HI-2016</strain>
    </source>
</reference>
<dbReference type="GO" id="GO:0006955">
    <property type="term" value="P:immune response"/>
    <property type="evidence" value="ECO:0007669"/>
    <property type="project" value="TreeGrafter"/>
</dbReference>
<dbReference type="Proteomes" id="UP000824540">
    <property type="component" value="Unassembled WGS sequence"/>
</dbReference>
<dbReference type="InterPro" id="IPR013106">
    <property type="entry name" value="Ig_V-set"/>
</dbReference>
<dbReference type="Pfam" id="PF07686">
    <property type="entry name" value="V-set"/>
    <property type="match status" value="1"/>
</dbReference>
<evidence type="ECO:0000256" key="3">
    <source>
        <dbReference type="ARBA" id="ARBA00022692"/>
    </source>
</evidence>
<dbReference type="EMBL" id="JAFBMS010000009">
    <property type="protein sequence ID" value="KAG9349668.1"/>
    <property type="molecule type" value="Genomic_DNA"/>
</dbReference>
<evidence type="ECO:0000256" key="8">
    <source>
        <dbReference type="ARBA" id="ARBA00023170"/>
    </source>
</evidence>